<dbReference type="InterPro" id="IPR050595">
    <property type="entry name" value="Bact_response_regulator"/>
</dbReference>
<dbReference type="GO" id="GO:0000160">
    <property type="term" value="P:phosphorelay signal transduction system"/>
    <property type="evidence" value="ECO:0007669"/>
    <property type="project" value="InterPro"/>
</dbReference>
<keyword evidence="1 2" id="KW-0597">Phosphoprotein</keyword>
<evidence type="ECO:0000313" key="5">
    <source>
        <dbReference type="Proteomes" id="UP000193900"/>
    </source>
</evidence>
<sequence>MDTLDTFLMSRPPTAAHPLLGVTVLVVEDSRFACEAMRLMCLRSGARIRRADSLEHARRHLRVYRPTCVIVDLGLPDGRGEELLKELSTPSAPIEVLLATSGDADAEQSAMEAGAMGFLAKPILSIAVFQQAILSRLPPERQPRGPRAAIAEGVAPDPLALRDDLAAVASTLQDDAEGTTVDYVAQFLGGVARSAGDEDLSDAVRALIARRAEGRQGRAELAHLTSIVHDRLDAAVPI</sequence>
<proteinExistence type="predicted"/>
<evidence type="ECO:0000256" key="2">
    <source>
        <dbReference type="PROSITE-ProRule" id="PRU00169"/>
    </source>
</evidence>
<evidence type="ECO:0000313" key="4">
    <source>
        <dbReference type="EMBL" id="SLN72399.1"/>
    </source>
</evidence>
<dbReference type="InterPro" id="IPR001789">
    <property type="entry name" value="Sig_transdc_resp-reg_receiver"/>
</dbReference>
<feature type="modified residue" description="4-aspartylphosphate" evidence="2">
    <location>
        <position position="72"/>
    </location>
</feature>
<dbReference type="SMART" id="SM00448">
    <property type="entry name" value="REC"/>
    <property type="match status" value="1"/>
</dbReference>
<dbReference type="EMBL" id="FWFZ01000026">
    <property type="protein sequence ID" value="SLN72399.1"/>
    <property type="molecule type" value="Genomic_DNA"/>
</dbReference>
<feature type="domain" description="Response regulatory" evidence="3">
    <location>
        <begin position="23"/>
        <end position="136"/>
    </location>
</feature>
<dbReference type="Pfam" id="PF00072">
    <property type="entry name" value="Response_reg"/>
    <property type="match status" value="1"/>
</dbReference>
<dbReference type="CDD" id="cd00156">
    <property type="entry name" value="REC"/>
    <property type="match status" value="1"/>
</dbReference>
<accession>A0A1Y5TUU2</accession>
<dbReference type="Proteomes" id="UP000193900">
    <property type="component" value="Unassembled WGS sequence"/>
</dbReference>
<reference evidence="4 5" key="1">
    <citation type="submission" date="2017-03" db="EMBL/GenBank/DDBJ databases">
        <authorList>
            <person name="Afonso C.L."/>
            <person name="Miller P.J."/>
            <person name="Scott M.A."/>
            <person name="Spackman E."/>
            <person name="Goraichik I."/>
            <person name="Dimitrov K.M."/>
            <person name="Suarez D.L."/>
            <person name="Swayne D.E."/>
        </authorList>
    </citation>
    <scope>NUCLEOTIDE SEQUENCE [LARGE SCALE GENOMIC DNA]</scope>
    <source>
        <strain evidence="4 5">CECT 7023</strain>
    </source>
</reference>
<dbReference type="SUPFAM" id="SSF52172">
    <property type="entry name" value="CheY-like"/>
    <property type="match status" value="1"/>
</dbReference>
<dbReference type="Gene3D" id="3.40.50.2300">
    <property type="match status" value="1"/>
</dbReference>
<evidence type="ECO:0000259" key="3">
    <source>
        <dbReference type="PROSITE" id="PS50110"/>
    </source>
</evidence>
<dbReference type="RefSeq" id="WP_085880368.1">
    <property type="nucleotide sequence ID" value="NZ_FWFZ01000026.1"/>
</dbReference>
<organism evidence="4 5">
    <name type="scientific">Roseisalinus antarcticus</name>
    <dbReference type="NCBI Taxonomy" id="254357"/>
    <lineage>
        <taxon>Bacteria</taxon>
        <taxon>Pseudomonadati</taxon>
        <taxon>Pseudomonadota</taxon>
        <taxon>Alphaproteobacteria</taxon>
        <taxon>Rhodobacterales</taxon>
        <taxon>Roseobacteraceae</taxon>
        <taxon>Roseisalinus</taxon>
    </lineage>
</organism>
<dbReference type="PANTHER" id="PTHR44591">
    <property type="entry name" value="STRESS RESPONSE REGULATOR PROTEIN 1"/>
    <property type="match status" value="1"/>
</dbReference>
<protein>
    <submittedName>
        <fullName evidence="4">KDP operon transcriptional regulatory protein KdpE</fullName>
    </submittedName>
</protein>
<keyword evidence="5" id="KW-1185">Reference proteome</keyword>
<dbReference type="OrthoDB" id="7831674at2"/>
<dbReference type="PANTHER" id="PTHR44591:SF3">
    <property type="entry name" value="RESPONSE REGULATORY DOMAIN-CONTAINING PROTEIN"/>
    <property type="match status" value="1"/>
</dbReference>
<evidence type="ECO:0000256" key="1">
    <source>
        <dbReference type="ARBA" id="ARBA00022553"/>
    </source>
</evidence>
<dbReference type="AlphaFoldDB" id="A0A1Y5TUU2"/>
<dbReference type="PROSITE" id="PS50110">
    <property type="entry name" value="RESPONSE_REGULATORY"/>
    <property type="match status" value="1"/>
</dbReference>
<gene>
    <name evidence="4" type="primary">kdpE</name>
    <name evidence="4" type="ORF">ROA7023_03599</name>
</gene>
<name>A0A1Y5TUU2_9RHOB</name>
<dbReference type="InterPro" id="IPR011006">
    <property type="entry name" value="CheY-like_superfamily"/>
</dbReference>